<dbReference type="RefSeq" id="WP_095043700.1">
    <property type="nucleotide sequence ID" value="NZ_LN890655.1"/>
</dbReference>
<protein>
    <submittedName>
        <fullName evidence="1">Uncharacterized protein</fullName>
    </submittedName>
</protein>
<accession>A0A160T3Q0</accession>
<name>A0A160T3Q0_9CHLR</name>
<dbReference type="KEGG" id="pbf:CFX0092_A2484"/>
<evidence type="ECO:0000313" key="2">
    <source>
        <dbReference type="Proteomes" id="UP000215027"/>
    </source>
</evidence>
<dbReference type="Proteomes" id="UP000215027">
    <property type="component" value="Chromosome I"/>
</dbReference>
<proteinExistence type="predicted"/>
<dbReference type="OrthoDB" id="5771510at2"/>
<dbReference type="AlphaFoldDB" id="A0A160T3Q0"/>
<gene>
    <name evidence="1" type="ORF">CFX0092_A2484</name>
</gene>
<dbReference type="EMBL" id="LN890655">
    <property type="protein sequence ID" value="CUS04362.2"/>
    <property type="molecule type" value="Genomic_DNA"/>
</dbReference>
<evidence type="ECO:0000313" key="1">
    <source>
        <dbReference type="EMBL" id="CUS04362.2"/>
    </source>
</evidence>
<organism evidence="1 2">
    <name type="scientific">Candidatus Promineifilum breve</name>
    <dbReference type="NCBI Taxonomy" id="1806508"/>
    <lineage>
        <taxon>Bacteria</taxon>
        <taxon>Bacillati</taxon>
        <taxon>Chloroflexota</taxon>
        <taxon>Ardenticatenia</taxon>
        <taxon>Candidatus Promineifilales</taxon>
        <taxon>Candidatus Promineifilaceae</taxon>
        <taxon>Candidatus Promineifilum</taxon>
    </lineage>
</organism>
<keyword evidence="2" id="KW-1185">Reference proteome</keyword>
<sequence length="78" mass="8911">MDSKEIHAHFALCLDNAGYEVSLELGKLYRVVTDSQAEEHGYIRIIDESGEDYAYSIERFYQLTLPEPVEQTLLLAMA</sequence>
<reference evidence="1" key="1">
    <citation type="submission" date="2016-01" db="EMBL/GenBank/DDBJ databases">
        <authorList>
            <person name="Mcilroy J.S."/>
            <person name="Karst M S."/>
            <person name="Albertsen M."/>
        </authorList>
    </citation>
    <scope>NUCLEOTIDE SEQUENCE</scope>
    <source>
        <strain evidence="1">Cfx-K</strain>
    </source>
</reference>